<protein>
    <submittedName>
        <fullName evidence="4">Thiamine-phosphate pyrophosphorylase</fullName>
    </submittedName>
</protein>
<evidence type="ECO:0000313" key="5">
    <source>
        <dbReference type="Proteomes" id="UP000199648"/>
    </source>
</evidence>
<dbReference type="PANTHER" id="PTHR20857">
    <property type="entry name" value="THIAMINE-PHOSPHATE PYROPHOSPHORYLASE"/>
    <property type="match status" value="1"/>
</dbReference>
<dbReference type="Pfam" id="PF02581">
    <property type="entry name" value="TMP-TENI"/>
    <property type="match status" value="1"/>
</dbReference>
<dbReference type="GO" id="GO:0004789">
    <property type="term" value="F:thiamine-phosphate diphosphorylase activity"/>
    <property type="evidence" value="ECO:0007669"/>
    <property type="project" value="TreeGrafter"/>
</dbReference>
<proteinExistence type="predicted"/>
<evidence type="ECO:0000259" key="3">
    <source>
        <dbReference type="Pfam" id="PF02581"/>
    </source>
</evidence>
<evidence type="ECO:0000256" key="1">
    <source>
        <dbReference type="ARBA" id="ARBA00004948"/>
    </source>
</evidence>
<evidence type="ECO:0000313" key="4">
    <source>
        <dbReference type="EMBL" id="SCZ66828.1"/>
    </source>
</evidence>
<dbReference type="GO" id="GO:0009228">
    <property type="term" value="P:thiamine biosynthetic process"/>
    <property type="evidence" value="ECO:0007669"/>
    <property type="project" value="UniProtKB-KW"/>
</dbReference>
<gene>
    <name evidence="4" type="ORF">SAMN03097708_03026</name>
</gene>
<sequence length="187" mass="19739">MELPTHYLITPSPGDRAEFLAALECSLQAGTRLMQLKGKGMGTQEYAELAREVIDLAHRHGCKVLLTGDPGLVEKLGADGLHLDSKALKSAVTRPVPHPYLLAISGHTLEALEKGEAIGASFAVLSPIQYTSAHPDIEPLGWGGLMRIAEQLALPLYALGGVSADDEQAAIQAGARGVAGHKGYWKG</sequence>
<feature type="domain" description="Thiamine phosphate synthase/TenI" evidence="3">
    <location>
        <begin position="7"/>
        <end position="180"/>
    </location>
</feature>
<dbReference type="Gene3D" id="3.20.20.70">
    <property type="entry name" value="Aldolase class I"/>
    <property type="match status" value="1"/>
</dbReference>
<keyword evidence="5" id="KW-1185">Reference proteome</keyword>
<dbReference type="Proteomes" id="UP000199648">
    <property type="component" value="Unassembled WGS sequence"/>
</dbReference>
<dbReference type="InterPro" id="IPR036206">
    <property type="entry name" value="ThiamineP_synth_sf"/>
</dbReference>
<dbReference type="EMBL" id="FMWD01000012">
    <property type="protein sequence ID" value="SCZ66828.1"/>
    <property type="molecule type" value="Genomic_DNA"/>
</dbReference>
<dbReference type="InterPro" id="IPR013785">
    <property type="entry name" value="Aldolase_TIM"/>
</dbReference>
<dbReference type="SUPFAM" id="SSF51391">
    <property type="entry name" value="Thiamin phosphate synthase"/>
    <property type="match status" value="1"/>
</dbReference>
<reference evidence="4 5" key="1">
    <citation type="submission" date="2016-10" db="EMBL/GenBank/DDBJ databases">
        <authorList>
            <person name="de Groot N.N."/>
        </authorList>
    </citation>
    <scope>NUCLEOTIDE SEQUENCE [LARGE SCALE GENOMIC DNA]</scope>
    <source>
        <strain evidence="4 5">HLD2</strain>
    </source>
</reference>
<dbReference type="InterPro" id="IPR022998">
    <property type="entry name" value="ThiamineP_synth_TenI"/>
</dbReference>
<keyword evidence="2" id="KW-0784">Thiamine biosynthesis</keyword>
<organism evidence="4 5">
    <name type="scientific">Thiohalomonas denitrificans</name>
    <dbReference type="NCBI Taxonomy" id="415747"/>
    <lineage>
        <taxon>Bacteria</taxon>
        <taxon>Pseudomonadati</taxon>
        <taxon>Pseudomonadota</taxon>
        <taxon>Gammaproteobacteria</taxon>
        <taxon>Thiohalomonadales</taxon>
        <taxon>Thiohalomonadaceae</taxon>
        <taxon>Thiohalomonas</taxon>
    </lineage>
</organism>
<dbReference type="STRING" id="415747.SAMN03097708_03026"/>
<dbReference type="PANTHER" id="PTHR20857:SF15">
    <property type="entry name" value="THIAMINE-PHOSPHATE SYNTHASE"/>
    <property type="match status" value="1"/>
</dbReference>
<comment type="pathway">
    <text evidence="1">Cofactor biosynthesis; thiamine diphosphate biosynthesis.</text>
</comment>
<dbReference type="CDD" id="cd00564">
    <property type="entry name" value="TMP_TenI"/>
    <property type="match status" value="1"/>
</dbReference>
<dbReference type="AlphaFoldDB" id="A0A1G5QZ02"/>
<dbReference type="GO" id="GO:0005737">
    <property type="term" value="C:cytoplasm"/>
    <property type="evidence" value="ECO:0007669"/>
    <property type="project" value="TreeGrafter"/>
</dbReference>
<name>A0A1G5QZ02_9GAMM</name>
<evidence type="ECO:0000256" key="2">
    <source>
        <dbReference type="ARBA" id="ARBA00022977"/>
    </source>
</evidence>
<accession>A0A1G5QZ02</accession>